<accession>A0A1Y2E7D9</accession>
<dbReference type="RefSeq" id="XP_040718102.1">
    <property type="nucleotide sequence ID" value="XM_040858169.1"/>
</dbReference>
<gene>
    <name evidence="1" type="ORF">BCR38DRAFT_407455</name>
</gene>
<reference evidence="1 2" key="1">
    <citation type="submission" date="2016-07" db="EMBL/GenBank/DDBJ databases">
        <title>Pervasive Adenine N6-methylation of Active Genes in Fungi.</title>
        <authorList>
            <consortium name="DOE Joint Genome Institute"/>
            <person name="Mondo S.J."/>
            <person name="Dannebaum R.O."/>
            <person name="Kuo R.C."/>
            <person name="Labutti K."/>
            <person name="Haridas S."/>
            <person name="Kuo A."/>
            <person name="Salamov A."/>
            <person name="Ahrendt S.R."/>
            <person name="Lipzen A."/>
            <person name="Sullivan W."/>
            <person name="Andreopoulos W.B."/>
            <person name="Clum A."/>
            <person name="Lindquist E."/>
            <person name="Daum C."/>
            <person name="Ramamoorthy G.K."/>
            <person name="Gryganskyi A."/>
            <person name="Culley D."/>
            <person name="Magnuson J.K."/>
            <person name="James T.Y."/>
            <person name="O'Malley M.A."/>
            <person name="Stajich J.E."/>
            <person name="Spatafora J.W."/>
            <person name="Visel A."/>
            <person name="Grigoriev I.V."/>
        </authorList>
    </citation>
    <scope>NUCLEOTIDE SEQUENCE [LARGE SCALE GENOMIC DNA]</scope>
    <source>
        <strain evidence="1 2">CBS 129021</strain>
    </source>
</reference>
<dbReference type="Proteomes" id="UP000193689">
    <property type="component" value="Unassembled WGS sequence"/>
</dbReference>
<comment type="caution">
    <text evidence="1">The sequence shown here is derived from an EMBL/GenBank/DDBJ whole genome shotgun (WGS) entry which is preliminary data.</text>
</comment>
<protein>
    <submittedName>
        <fullName evidence="1">Uncharacterized protein</fullName>
    </submittedName>
</protein>
<organism evidence="1 2">
    <name type="scientific">Pseudomassariella vexata</name>
    <dbReference type="NCBI Taxonomy" id="1141098"/>
    <lineage>
        <taxon>Eukaryota</taxon>
        <taxon>Fungi</taxon>
        <taxon>Dikarya</taxon>
        <taxon>Ascomycota</taxon>
        <taxon>Pezizomycotina</taxon>
        <taxon>Sordariomycetes</taxon>
        <taxon>Xylariomycetidae</taxon>
        <taxon>Amphisphaeriales</taxon>
        <taxon>Pseudomassariaceae</taxon>
        <taxon>Pseudomassariella</taxon>
    </lineage>
</organism>
<name>A0A1Y2E7D9_9PEZI</name>
<proteinExistence type="predicted"/>
<dbReference type="OrthoDB" id="5299321at2759"/>
<evidence type="ECO:0000313" key="1">
    <source>
        <dbReference type="EMBL" id="ORY67478.1"/>
    </source>
</evidence>
<dbReference type="EMBL" id="MCFJ01000004">
    <property type="protein sequence ID" value="ORY67478.1"/>
    <property type="molecule type" value="Genomic_DNA"/>
</dbReference>
<evidence type="ECO:0000313" key="2">
    <source>
        <dbReference type="Proteomes" id="UP000193689"/>
    </source>
</evidence>
<dbReference type="AlphaFoldDB" id="A0A1Y2E7D9"/>
<sequence length="194" mass="21579">MAISTRSVYVGASAAPRLKTTGLVTQESQRQNVETIKWFIDSGMEVHNAACNMDMASAAYYENLPIEVLELCVEIYPKVINEPVISISDTCLKQAFYPSASAAAIWNSLATPWRNSTDANTQRHSLTVTDQWNVSENTGHQDLESEIITKFSTANLKCRVKKYCIGNSFTSFPLDVNVEATLRAVKTDAEFTWI</sequence>
<dbReference type="GeneID" id="63774381"/>
<keyword evidence="2" id="KW-1185">Reference proteome</keyword>
<dbReference type="InParanoid" id="A0A1Y2E7D9"/>